<dbReference type="Proteomes" id="UP001283361">
    <property type="component" value="Unassembled WGS sequence"/>
</dbReference>
<name>A0AAE1CX96_9GAST</name>
<keyword evidence="1" id="KW-1133">Transmembrane helix</keyword>
<keyword evidence="1" id="KW-0472">Membrane</keyword>
<organism evidence="2 3">
    <name type="scientific">Elysia crispata</name>
    <name type="common">lettuce slug</name>
    <dbReference type="NCBI Taxonomy" id="231223"/>
    <lineage>
        <taxon>Eukaryota</taxon>
        <taxon>Metazoa</taxon>
        <taxon>Spiralia</taxon>
        <taxon>Lophotrochozoa</taxon>
        <taxon>Mollusca</taxon>
        <taxon>Gastropoda</taxon>
        <taxon>Heterobranchia</taxon>
        <taxon>Euthyneura</taxon>
        <taxon>Panpulmonata</taxon>
        <taxon>Sacoglossa</taxon>
        <taxon>Placobranchoidea</taxon>
        <taxon>Plakobranchidae</taxon>
        <taxon>Elysia</taxon>
    </lineage>
</organism>
<proteinExistence type="predicted"/>
<evidence type="ECO:0000313" key="3">
    <source>
        <dbReference type="Proteomes" id="UP001283361"/>
    </source>
</evidence>
<feature type="transmembrane region" description="Helical" evidence="1">
    <location>
        <begin position="159"/>
        <end position="181"/>
    </location>
</feature>
<dbReference type="EMBL" id="JAWDGP010006417">
    <property type="protein sequence ID" value="KAK3741494.1"/>
    <property type="molecule type" value="Genomic_DNA"/>
</dbReference>
<comment type="caution">
    <text evidence="2">The sequence shown here is derived from an EMBL/GenBank/DDBJ whole genome shotgun (WGS) entry which is preliminary data.</text>
</comment>
<gene>
    <name evidence="2" type="ORF">RRG08_067324</name>
</gene>
<accession>A0AAE1CX96</accession>
<keyword evidence="1" id="KW-0812">Transmembrane</keyword>
<keyword evidence="3" id="KW-1185">Reference proteome</keyword>
<reference evidence="2" key="1">
    <citation type="journal article" date="2023" name="G3 (Bethesda)">
        <title>A reference genome for the long-term kleptoplast-retaining sea slug Elysia crispata morphotype clarki.</title>
        <authorList>
            <person name="Eastman K.E."/>
            <person name="Pendleton A.L."/>
            <person name="Shaikh M.A."/>
            <person name="Suttiyut T."/>
            <person name="Ogas R."/>
            <person name="Tomko P."/>
            <person name="Gavelis G."/>
            <person name="Widhalm J.R."/>
            <person name="Wisecaver J.H."/>
        </authorList>
    </citation>
    <scope>NUCLEOTIDE SEQUENCE</scope>
    <source>
        <strain evidence="2">ECLA1</strain>
    </source>
</reference>
<evidence type="ECO:0000313" key="2">
    <source>
        <dbReference type="EMBL" id="KAK3741494.1"/>
    </source>
</evidence>
<sequence length="205" mass="23658">MKHKKGDICYELFLNTNFPSEESWTASEDSTGISNSNLRGKTCADLKRDIQVRDCENKLLKTEIDSLKEQNAVKDEIIKDTVRIREENEILTTQVKQLNVKRTCWKQLPLGSEDSDTLLSTEPYGQLMTSSKSYAEFPQYVVKLQSFLKKWEQNNHDDLLFYLIPYLMVFPVMTSLSPLYLPSFSPVITETLRRVCEQCEAALTL</sequence>
<dbReference type="AlphaFoldDB" id="A0AAE1CX96"/>
<evidence type="ECO:0000256" key="1">
    <source>
        <dbReference type="SAM" id="Phobius"/>
    </source>
</evidence>
<protein>
    <submittedName>
        <fullName evidence="2">Uncharacterized protein</fullName>
    </submittedName>
</protein>